<feature type="compositionally biased region" description="Low complexity" evidence="1">
    <location>
        <begin position="147"/>
        <end position="159"/>
    </location>
</feature>
<dbReference type="Proteomes" id="UP001322138">
    <property type="component" value="Unassembled WGS sequence"/>
</dbReference>
<feature type="compositionally biased region" description="Basic and acidic residues" evidence="1">
    <location>
        <begin position="120"/>
        <end position="140"/>
    </location>
</feature>
<feature type="compositionally biased region" description="Polar residues" evidence="1">
    <location>
        <begin position="64"/>
        <end position="74"/>
    </location>
</feature>
<proteinExistence type="predicted"/>
<organism evidence="2 3">
    <name type="scientific">Podospora bellae-mahoneyi</name>
    <dbReference type="NCBI Taxonomy" id="2093777"/>
    <lineage>
        <taxon>Eukaryota</taxon>
        <taxon>Fungi</taxon>
        <taxon>Dikarya</taxon>
        <taxon>Ascomycota</taxon>
        <taxon>Pezizomycotina</taxon>
        <taxon>Sordariomycetes</taxon>
        <taxon>Sordariomycetidae</taxon>
        <taxon>Sordariales</taxon>
        <taxon>Podosporaceae</taxon>
        <taxon>Podospora</taxon>
    </lineage>
</organism>
<feature type="compositionally biased region" description="Polar residues" evidence="1">
    <location>
        <begin position="1"/>
        <end position="12"/>
    </location>
</feature>
<dbReference type="GeneID" id="87893330"/>
<feature type="compositionally biased region" description="Basic and acidic residues" evidence="1">
    <location>
        <begin position="76"/>
        <end position="90"/>
    </location>
</feature>
<protein>
    <submittedName>
        <fullName evidence="2">Uncharacterized protein</fullName>
    </submittedName>
</protein>
<keyword evidence="3" id="KW-1185">Reference proteome</keyword>
<dbReference type="EMBL" id="JAFFGZ010000001">
    <property type="protein sequence ID" value="KAK4647955.1"/>
    <property type="molecule type" value="Genomic_DNA"/>
</dbReference>
<feature type="compositionally biased region" description="Basic and acidic residues" evidence="1">
    <location>
        <begin position="99"/>
        <end position="113"/>
    </location>
</feature>
<accession>A0ABR0FVG8</accession>
<feature type="compositionally biased region" description="Acidic residues" evidence="1">
    <location>
        <begin position="184"/>
        <end position="215"/>
    </location>
</feature>
<evidence type="ECO:0000256" key="1">
    <source>
        <dbReference type="SAM" id="MobiDB-lite"/>
    </source>
</evidence>
<name>A0ABR0FVG8_9PEZI</name>
<sequence>MPNNSHRGCSSSDDGRVVHHHHHKGRMRGASIIASTKRTGTMRLGPTMNSKTTTTTTRAPQVPPTQSCSTNGHSNALDKDQDQNRLDKTPGHNNQDQESQIHESQKHESHSKVPEPLVPEPRRVRPQEARPRGLVDDHNTTETTKYSENTSTAETTETARNVHTAKTAKRRPERVACDACLDANDSDNGDDDDDCQICDDIGQVDESDEGDESDGDDVRTMKWLPVSRERSYPWKTPSSTSANHTKVIAVQKSIEEPAPQVLLLQEAILAQLSNNPSRSRSRYSIYRLPLLPRSLATVAGPS</sequence>
<evidence type="ECO:0000313" key="2">
    <source>
        <dbReference type="EMBL" id="KAK4647955.1"/>
    </source>
</evidence>
<comment type="caution">
    <text evidence="2">The sequence shown here is derived from an EMBL/GenBank/DDBJ whole genome shotgun (WGS) entry which is preliminary data.</text>
</comment>
<feature type="region of interest" description="Disordered" evidence="1">
    <location>
        <begin position="1"/>
        <end position="218"/>
    </location>
</feature>
<dbReference type="RefSeq" id="XP_062736931.1">
    <property type="nucleotide sequence ID" value="XM_062873848.1"/>
</dbReference>
<evidence type="ECO:0000313" key="3">
    <source>
        <dbReference type="Proteomes" id="UP001322138"/>
    </source>
</evidence>
<reference evidence="2 3" key="1">
    <citation type="journal article" date="2023" name="bioRxiv">
        <title>High-quality genome assemblies of four members of thePodospora anserinaspecies complex.</title>
        <authorList>
            <person name="Ament-Velasquez S.L."/>
            <person name="Vogan A.A."/>
            <person name="Wallerman O."/>
            <person name="Hartmann F."/>
            <person name="Gautier V."/>
            <person name="Silar P."/>
            <person name="Giraud T."/>
            <person name="Johannesson H."/>
        </authorList>
    </citation>
    <scope>NUCLEOTIDE SEQUENCE [LARGE SCALE GENOMIC DNA]</scope>
    <source>
        <strain evidence="2 3">CBS 112042</strain>
    </source>
</reference>
<feature type="compositionally biased region" description="Basic residues" evidence="1">
    <location>
        <begin position="18"/>
        <end position="27"/>
    </location>
</feature>
<gene>
    <name evidence="2" type="ORF">QC761_105915</name>
</gene>